<dbReference type="SMART" id="SM00271">
    <property type="entry name" value="DnaJ"/>
    <property type="match status" value="1"/>
</dbReference>
<feature type="region of interest" description="Disordered" evidence="7">
    <location>
        <begin position="40"/>
        <end position="83"/>
    </location>
</feature>
<dbReference type="InterPro" id="IPR001305">
    <property type="entry name" value="HSP_DnaJ_Cys-rich_dom"/>
</dbReference>
<evidence type="ECO:0000256" key="2">
    <source>
        <dbReference type="ARBA" id="ARBA00022737"/>
    </source>
</evidence>
<evidence type="ECO:0000313" key="10">
    <source>
        <dbReference type="EMBL" id="KAK7206613.1"/>
    </source>
</evidence>
<dbReference type="PROSITE" id="PS50076">
    <property type="entry name" value="DNAJ_2"/>
    <property type="match status" value="1"/>
</dbReference>
<dbReference type="Pfam" id="PF00684">
    <property type="entry name" value="DnaJ_CXXCXGXG"/>
    <property type="match status" value="1"/>
</dbReference>
<protein>
    <submittedName>
        <fullName evidence="10">Uncharacterized protein</fullName>
    </submittedName>
</protein>
<dbReference type="InterPro" id="IPR002939">
    <property type="entry name" value="DnaJ_C"/>
</dbReference>
<dbReference type="PRINTS" id="PR00625">
    <property type="entry name" value="JDOMAIN"/>
</dbReference>
<dbReference type="InterPro" id="IPR036410">
    <property type="entry name" value="HSP_DnaJ_Cys-rich_dom_sf"/>
</dbReference>
<evidence type="ECO:0000256" key="7">
    <source>
        <dbReference type="SAM" id="MobiDB-lite"/>
    </source>
</evidence>
<dbReference type="InterPro" id="IPR036869">
    <property type="entry name" value="J_dom_sf"/>
</dbReference>
<sequence>MPFALPSSRAAVALRSIAKSCPYSSSASFSQARSKRHFSSVFSSSPSAHPRKRSAPAAHPHPSTVFRRDFRASTPSLDGKSDPYGTLGVSKTASAAEIKKSYYKLAKKYHPDINKEPDSEKRFQDIQAAYEILSDPSKKSAFDTYGSAGGFDQSGGGPGDGFNPYSNFSGGFGGFGGFGGGGGFGGAQGFDFEDILNAFSGGRSGGRRRSGGDTVQEFRGDDIEVVLTISFLDAAKGAAKDVHYNPLVSCSTCSGSGLKAGHKRTTCRTCRGTGTQVHMTQGGFSIGSNCTTCGGTGVYTDPSSACGTCEGQGVVKTRRTTTVDIPAGIDDGMRLRVSGEGDAPDVQASKNVRVHRGDLYVRVKVAPHKSFTRNGADLFHTVDIPMTTAALGGRVRIPTLDGEADIAVPPATQSGMTITMTGKGLPVVQRRSAVGDMKVTFKVQTLRPTTTEQVELLERLADAFNDQTARRKLHPKPKSPSPSSSSDSSPSSESDPSSSSK</sequence>
<organism evidence="10 11">
    <name type="scientific">Myxozyma melibiosi</name>
    <dbReference type="NCBI Taxonomy" id="54550"/>
    <lineage>
        <taxon>Eukaryota</taxon>
        <taxon>Fungi</taxon>
        <taxon>Dikarya</taxon>
        <taxon>Ascomycota</taxon>
        <taxon>Saccharomycotina</taxon>
        <taxon>Lipomycetes</taxon>
        <taxon>Lipomycetales</taxon>
        <taxon>Lipomycetaceae</taxon>
        <taxon>Myxozyma</taxon>
    </lineage>
</organism>
<evidence type="ECO:0000256" key="5">
    <source>
        <dbReference type="ARBA" id="ARBA00023186"/>
    </source>
</evidence>
<dbReference type="PROSITE" id="PS00636">
    <property type="entry name" value="DNAJ_1"/>
    <property type="match status" value="1"/>
</dbReference>
<dbReference type="PANTHER" id="PTHR43096">
    <property type="entry name" value="DNAJ HOMOLOG 1, MITOCHONDRIAL-RELATED"/>
    <property type="match status" value="1"/>
</dbReference>
<name>A0ABR1FC37_9ASCO</name>
<feature type="domain" description="CR-type" evidence="9">
    <location>
        <begin position="237"/>
        <end position="318"/>
    </location>
</feature>
<evidence type="ECO:0000256" key="3">
    <source>
        <dbReference type="ARBA" id="ARBA00022771"/>
    </source>
</evidence>
<dbReference type="InterPro" id="IPR001623">
    <property type="entry name" value="DnaJ_domain"/>
</dbReference>
<evidence type="ECO:0000313" key="11">
    <source>
        <dbReference type="Proteomes" id="UP001498771"/>
    </source>
</evidence>
<dbReference type="Gene3D" id="2.10.230.10">
    <property type="entry name" value="Heat shock protein DnaJ, cysteine-rich domain"/>
    <property type="match status" value="1"/>
</dbReference>
<accession>A0ABR1FC37</accession>
<feature type="compositionally biased region" description="Low complexity" evidence="7">
    <location>
        <begin position="481"/>
        <end position="501"/>
    </location>
</feature>
<comment type="caution">
    <text evidence="10">The sequence shown here is derived from an EMBL/GenBank/DDBJ whole genome shotgun (WGS) entry which is preliminary data.</text>
</comment>
<dbReference type="PROSITE" id="PS51188">
    <property type="entry name" value="ZF_CR"/>
    <property type="match status" value="1"/>
</dbReference>
<dbReference type="GeneID" id="90035872"/>
<feature type="region of interest" description="Disordered" evidence="7">
    <location>
        <begin position="465"/>
        <end position="501"/>
    </location>
</feature>
<evidence type="ECO:0000259" key="9">
    <source>
        <dbReference type="PROSITE" id="PS51188"/>
    </source>
</evidence>
<dbReference type="Proteomes" id="UP001498771">
    <property type="component" value="Unassembled WGS sequence"/>
</dbReference>
<feature type="domain" description="J" evidence="8">
    <location>
        <begin position="82"/>
        <end position="146"/>
    </location>
</feature>
<evidence type="ECO:0000256" key="4">
    <source>
        <dbReference type="ARBA" id="ARBA00022833"/>
    </source>
</evidence>
<dbReference type="SUPFAM" id="SSF46565">
    <property type="entry name" value="Chaperone J-domain"/>
    <property type="match status" value="1"/>
</dbReference>
<dbReference type="Gene3D" id="2.60.260.20">
    <property type="entry name" value="Urease metallochaperone UreE, N-terminal domain"/>
    <property type="match status" value="2"/>
</dbReference>
<keyword evidence="4 6" id="KW-0862">Zinc</keyword>
<evidence type="ECO:0000256" key="6">
    <source>
        <dbReference type="PROSITE-ProRule" id="PRU00546"/>
    </source>
</evidence>
<proteinExistence type="inferred from homology"/>
<keyword evidence="11" id="KW-1185">Reference proteome</keyword>
<reference evidence="10 11" key="1">
    <citation type="submission" date="2024-03" db="EMBL/GenBank/DDBJ databases">
        <title>Genome-scale model development and genomic sequencing of the oleaginous clade Lipomyces.</title>
        <authorList>
            <consortium name="Lawrence Berkeley National Laboratory"/>
            <person name="Czajka J.J."/>
            <person name="Han Y."/>
            <person name="Kim J."/>
            <person name="Mondo S.J."/>
            <person name="Hofstad B.A."/>
            <person name="Robles A."/>
            <person name="Haridas S."/>
            <person name="Riley R."/>
            <person name="LaButti K."/>
            <person name="Pangilinan J."/>
            <person name="Andreopoulos W."/>
            <person name="Lipzen A."/>
            <person name="Yan J."/>
            <person name="Wang M."/>
            <person name="Ng V."/>
            <person name="Grigoriev I.V."/>
            <person name="Spatafora J.W."/>
            <person name="Magnuson J.K."/>
            <person name="Baker S.E."/>
            <person name="Pomraning K.R."/>
        </authorList>
    </citation>
    <scope>NUCLEOTIDE SEQUENCE [LARGE SCALE GENOMIC DNA]</scope>
    <source>
        <strain evidence="10 11">Phaff 52-87</strain>
    </source>
</reference>
<keyword evidence="3 6" id="KW-0863">Zinc-finger</keyword>
<dbReference type="PANTHER" id="PTHR43096:SF52">
    <property type="entry name" value="DNAJ HOMOLOG 1, MITOCHONDRIAL-RELATED"/>
    <property type="match status" value="1"/>
</dbReference>
<keyword evidence="1 6" id="KW-0479">Metal-binding</keyword>
<gene>
    <name evidence="10" type="ORF">BZA70DRAFT_235984</name>
</gene>
<dbReference type="EMBL" id="JBBJBU010000002">
    <property type="protein sequence ID" value="KAK7206613.1"/>
    <property type="molecule type" value="Genomic_DNA"/>
</dbReference>
<evidence type="ECO:0000259" key="8">
    <source>
        <dbReference type="PROSITE" id="PS50076"/>
    </source>
</evidence>
<evidence type="ECO:0000256" key="1">
    <source>
        <dbReference type="ARBA" id="ARBA00022723"/>
    </source>
</evidence>
<dbReference type="InterPro" id="IPR012724">
    <property type="entry name" value="DnaJ"/>
</dbReference>
<dbReference type="HAMAP" id="MF_01152">
    <property type="entry name" value="DnaJ"/>
    <property type="match status" value="1"/>
</dbReference>
<feature type="zinc finger region" description="CR-type" evidence="6">
    <location>
        <begin position="237"/>
        <end position="318"/>
    </location>
</feature>
<dbReference type="CDD" id="cd10719">
    <property type="entry name" value="DnaJ_zf"/>
    <property type="match status" value="1"/>
</dbReference>
<dbReference type="Pfam" id="PF00226">
    <property type="entry name" value="DnaJ"/>
    <property type="match status" value="1"/>
</dbReference>
<dbReference type="SUPFAM" id="SSF57938">
    <property type="entry name" value="DnaJ/Hsp40 cysteine-rich domain"/>
    <property type="match status" value="1"/>
</dbReference>
<dbReference type="Gene3D" id="1.10.287.110">
    <property type="entry name" value="DnaJ domain"/>
    <property type="match status" value="1"/>
</dbReference>
<dbReference type="InterPro" id="IPR008971">
    <property type="entry name" value="HSP40/DnaJ_pept-bd"/>
</dbReference>
<dbReference type="CDD" id="cd06257">
    <property type="entry name" value="DnaJ"/>
    <property type="match status" value="1"/>
</dbReference>
<dbReference type="Pfam" id="PF01556">
    <property type="entry name" value="DnaJ_C"/>
    <property type="match status" value="1"/>
</dbReference>
<dbReference type="SUPFAM" id="SSF49493">
    <property type="entry name" value="HSP40/DnaJ peptide-binding domain"/>
    <property type="match status" value="2"/>
</dbReference>
<keyword evidence="5" id="KW-0143">Chaperone</keyword>
<dbReference type="RefSeq" id="XP_064769646.1">
    <property type="nucleotide sequence ID" value="XM_064910360.1"/>
</dbReference>
<keyword evidence="2" id="KW-0677">Repeat</keyword>
<dbReference type="InterPro" id="IPR018253">
    <property type="entry name" value="DnaJ_domain_CS"/>
</dbReference>
<dbReference type="CDD" id="cd10747">
    <property type="entry name" value="DnaJ_C"/>
    <property type="match status" value="1"/>
</dbReference>